<dbReference type="InterPro" id="IPR038470">
    <property type="entry name" value="Cellsynth_D_sf"/>
</dbReference>
<dbReference type="Gene3D" id="3.30.70.2590">
    <property type="match status" value="1"/>
</dbReference>
<accession>A0A370FLL2</accession>
<dbReference type="Proteomes" id="UP000255265">
    <property type="component" value="Unassembled WGS sequence"/>
</dbReference>
<dbReference type="InterPro" id="IPR022798">
    <property type="entry name" value="BcsD_bac"/>
</dbReference>
<keyword evidence="2" id="KW-1185">Reference proteome</keyword>
<reference evidence="1 2" key="1">
    <citation type="submission" date="2018-07" db="EMBL/GenBank/DDBJ databases">
        <title>Genomic Encyclopedia of Type Strains, Phase IV (KMG-IV): sequencing the most valuable type-strain genomes for metagenomic binning, comparative biology and taxonomic classification.</title>
        <authorList>
            <person name="Goeker M."/>
        </authorList>
    </citation>
    <scope>NUCLEOTIDE SEQUENCE [LARGE SCALE GENOMIC DNA]</scope>
    <source>
        <strain evidence="1 2">DSM 21352</strain>
    </source>
</reference>
<sequence length="133" mass="14974">MELGEGLPDSELKALFARLGRRVAQSMPLERCQTVAELEAAMNRAWADMRWGFVRLHEDEDRLWLQHHCQPLVASFGSVSLPWAQSFFEGVYEGWLEAQGSPAALAVSALVPDAVEPTVSPRIHLQLHRRADR</sequence>
<dbReference type="EMBL" id="QQAV01000002">
    <property type="protein sequence ID" value="RDI27136.1"/>
    <property type="molecule type" value="Genomic_DNA"/>
</dbReference>
<evidence type="ECO:0000313" key="2">
    <source>
        <dbReference type="Proteomes" id="UP000255265"/>
    </source>
</evidence>
<gene>
    <name evidence="1" type="ORF">DFR41_102169</name>
</gene>
<proteinExistence type="predicted"/>
<dbReference type="AlphaFoldDB" id="A0A370FLL2"/>
<dbReference type="GO" id="GO:0030244">
    <property type="term" value="P:cellulose biosynthetic process"/>
    <property type="evidence" value="ECO:0007669"/>
    <property type="project" value="InterPro"/>
</dbReference>
<evidence type="ECO:0000313" key="1">
    <source>
        <dbReference type="EMBL" id="RDI27136.1"/>
    </source>
</evidence>
<comment type="caution">
    <text evidence="1">The sequence shown here is derived from an EMBL/GenBank/DDBJ whole genome shotgun (WGS) entry which is preliminary data.</text>
</comment>
<name>A0A370FLL2_9BURK</name>
<dbReference type="Pfam" id="PF03500">
    <property type="entry name" value="Cellsynth_D"/>
    <property type="match status" value="1"/>
</dbReference>
<protein>
    <submittedName>
        <fullName evidence="1">Cellulose synthase subunit D</fullName>
    </submittedName>
</protein>
<organism evidence="1 2">
    <name type="scientific">Pseudacidovorax intermedius</name>
    <dbReference type="NCBI Taxonomy" id="433924"/>
    <lineage>
        <taxon>Bacteria</taxon>
        <taxon>Pseudomonadati</taxon>
        <taxon>Pseudomonadota</taxon>
        <taxon>Betaproteobacteria</taxon>
        <taxon>Burkholderiales</taxon>
        <taxon>Comamonadaceae</taxon>
        <taxon>Pseudacidovorax</taxon>
    </lineage>
</organism>